<evidence type="ECO:0000256" key="4">
    <source>
        <dbReference type="ARBA" id="ARBA00022490"/>
    </source>
</evidence>
<dbReference type="PRINTS" id="PR00773">
    <property type="entry name" value="GRPEPROTEIN"/>
</dbReference>
<proteinExistence type="inferred from homology"/>
<comment type="similarity">
    <text evidence="2 10 12">Belongs to the GrpE family.</text>
</comment>
<reference evidence="14 15" key="2">
    <citation type="submission" date="2019-05" db="EMBL/GenBank/DDBJ databases">
        <title>Genome evolution of the obligate endosymbiont Buchnera aphidicola.</title>
        <authorList>
            <person name="Moran N.A."/>
        </authorList>
    </citation>
    <scope>NUCLEOTIDE SEQUENCE [LARGE SCALE GENOMIC DNA]</scope>
    <source>
        <strain evidence="14 15">Lps</strain>
    </source>
</reference>
<dbReference type="InterPro" id="IPR013805">
    <property type="entry name" value="GrpE_CC"/>
</dbReference>
<reference evidence="14 15" key="1">
    <citation type="submission" date="2018-12" db="EMBL/GenBank/DDBJ databases">
        <authorList>
            <person name="Chong R.A."/>
        </authorList>
    </citation>
    <scope>NUCLEOTIDE SEQUENCE [LARGE SCALE GENOMIC DNA]</scope>
    <source>
        <strain evidence="14 15">Lps</strain>
    </source>
</reference>
<dbReference type="EMBL" id="CP034870">
    <property type="protein sequence ID" value="QCI22117.1"/>
    <property type="molecule type" value="Genomic_DNA"/>
</dbReference>
<dbReference type="Gene3D" id="2.30.22.10">
    <property type="entry name" value="Head domain of nucleotide exchange factor GrpE"/>
    <property type="match status" value="1"/>
</dbReference>
<dbReference type="Proteomes" id="UP000298564">
    <property type="component" value="Chromosome"/>
</dbReference>
<dbReference type="PANTHER" id="PTHR21237:SF23">
    <property type="entry name" value="GRPE PROTEIN HOMOLOG, MITOCHONDRIAL"/>
    <property type="match status" value="1"/>
</dbReference>
<keyword evidence="6 10" id="KW-0143">Chaperone</keyword>
<dbReference type="AlphaFoldDB" id="A0A4D6Y075"/>
<dbReference type="FunFam" id="2.30.22.10:FF:000001">
    <property type="entry name" value="Protein GrpE"/>
    <property type="match status" value="1"/>
</dbReference>
<evidence type="ECO:0000256" key="6">
    <source>
        <dbReference type="ARBA" id="ARBA00023186"/>
    </source>
</evidence>
<dbReference type="InterPro" id="IPR000740">
    <property type="entry name" value="GrpE"/>
</dbReference>
<dbReference type="PANTHER" id="PTHR21237">
    <property type="entry name" value="GRPE PROTEIN"/>
    <property type="match status" value="1"/>
</dbReference>
<organism evidence="14 15">
    <name type="scientific">Buchnera aphidicola</name>
    <name type="common">Lipaphis pseudobrassicae</name>
    <dbReference type="NCBI Taxonomy" id="1258543"/>
    <lineage>
        <taxon>Bacteria</taxon>
        <taxon>Pseudomonadati</taxon>
        <taxon>Pseudomonadota</taxon>
        <taxon>Gammaproteobacteria</taxon>
        <taxon>Enterobacterales</taxon>
        <taxon>Erwiniaceae</taxon>
        <taxon>Buchnera</taxon>
    </lineage>
</organism>
<gene>
    <name evidence="10" type="primary">grpE</name>
    <name evidence="14" type="ORF">D9V70_01295</name>
</gene>
<dbReference type="CDD" id="cd00446">
    <property type="entry name" value="GrpE"/>
    <property type="match status" value="1"/>
</dbReference>
<dbReference type="GO" id="GO:0006457">
    <property type="term" value="P:protein folding"/>
    <property type="evidence" value="ECO:0007669"/>
    <property type="project" value="InterPro"/>
</dbReference>
<dbReference type="GO" id="GO:0042803">
    <property type="term" value="F:protein homodimerization activity"/>
    <property type="evidence" value="ECO:0007669"/>
    <property type="project" value="InterPro"/>
</dbReference>
<feature type="coiled-coil region" evidence="13">
    <location>
        <begin position="14"/>
        <end position="45"/>
    </location>
</feature>
<sequence>MISKEETTVENIKHKKLNNEKNNLIEILENKLQENKNKILEKKLLAKQEVEMVLNRSNKEINISKKFSLEKLIINFLPIFDNIERTLNSIENNQLNKILLEIKNKIEFISELLNKSFKLFNIKKIQEKNVSFDPSIHEAMSIHYTNEVESNKIVTVMQPGYILHESRLLRPAMVVVSKKKI</sequence>
<dbReference type="InterPro" id="IPR009012">
    <property type="entry name" value="GrpE_head"/>
</dbReference>
<evidence type="ECO:0000256" key="5">
    <source>
        <dbReference type="ARBA" id="ARBA00023016"/>
    </source>
</evidence>
<evidence type="ECO:0000256" key="2">
    <source>
        <dbReference type="ARBA" id="ARBA00009054"/>
    </source>
</evidence>
<dbReference type="OrthoDB" id="9789811at2"/>
<name>A0A4D6Y075_9GAMM</name>
<protein>
    <recommendedName>
        <fullName evidence="8 10">Protein GrpE</fullName>
    </recommendedName>
    <alternativeName>
        <fullName evidence="9 10">HSP-70 cofactor</fullName>
    </alternativeName>
</protein>
<dbReference type="GO" id="GO:0000774">
    <property type="term" value="F:adenyl-nucleotide exchange factor activity"/>
    <property type="evidence" value="ECO:0007669"/>
    <property type="project" value="InterPro"/>
</dbReference>
<evidence type="ECO:0000313" key="14">
    <source>
        <dbReference type="EMBL" id="QCI22117.1"/>
    </source>
</evidence>
<evidence type="ECO:0000256" key="13">
    <source>
        <dbReference type="SAM" id="Coils"/>
    </source>
</evidence>
<dbReference type="GO" id="GO:0051087">
    <property type="term" value="F:protein-folding chaperone binding"/>
    <property type="evidence" value="ECO:0007669"/>
    <property type="project" value="InterPro"/>
</dbReference>
<dbReference type="SUPFAM" id="SSF58014">
    <property type="entry name" value="Coiled-coil domain of nucleotide exchange factor GrpE"/>
    <property type="match status" value="1"/>
</dbReference>
<dbReference type="SUPFAM" id="SSF51064">
    <property type="entry name" value="Head domain of nucleotide exchange factor GrpE"/>
    <property type="match status" value="1"/>
</dbReference>
<dbReference type="GO" id="GO:0051082">
    <property type="term" value="F:unfolded protein binding"/>
    <property type="evidence" value="ECO:0007669"/>
    <property type="project" value="TreeGrafter"/>
</dbReference>
<comment type="subunit">
    <text evidence="3 10">Homodimer.</text>
</comment>
<keyword evidence="5 10" id="KW-0346">Stress response</keyword>
<accession>A0A4D6Y075</accession>
<evidence type="ECO:0000256" key="10">
    <source>
        <dbReference type="HAMAP-Rule" id="MF_01151"/>
    </source>
</evidence>
<evidence type="ECO:0000256" key="8">
    <source>
        <dbReference type="ARBA" id="ARBA00072274"/>
    </source>
</evidence>
<evidence type="ECO:0000256" key="3">
    <source>
        <dbReference type="ARBA" id="ARBA00011738"/>
    </source>
</evidence>
<comment type="subcellular location">
    <subcellularLocation>
        <location evidence="1 10">Cytoplasm</location>
    </subcellularLocation>
</comment>
<comment type="function">
    <text evidence="7 10 11">Participates actively in the response to hyperosmotic and heat shock by preventing the aggregation of stress-denatured proteins, in association with DnaK and GrpE. It is the nucleotide exchange factor for DnaK and may function as a thermosensor. Unfolded proteins bind initially to DnaJ; upon interaction with the DnaJ-bound protein, DnaK hydrolyzes its bound ATP, resulting in the formation of a stable complex. GrpE releases ADP from DnaK; ATP binding to DnaK triggers the release of the substrate protein, thus completing the reaction cycle. Several rounds of ATP-dependent interactions between DnaJ, DnaK and GrpE are required for fully efficient folding.</text>
</comment>
<keyword evidence="13" id="KW-0175">Coiled coil</keyword>
<dbReference type="Gene3D" id="3.90.20.20">
    <property type="match status" value="1"/>
</dbReference>
<evidence type="ECO:0000256" key="7">
    <source>
        <dbReference type="ARBA" id="ARBA00053401"/>
    </source>
</evidence>
<dbReference type="PROSITE" id="PS01071">
    <property type="entry name" value="GRPE"/>
    <property type="match status" value="1"/>
</dbReference>
<evidence type="ECO:0000256" key="11">
    <source>
        <dbReference type="RuleBase" id="RU000639"/>
    </source>
</evidence>
<dbReference type="HAMAP" id="MF_01151">
    <property type="entry name" value="GrpE"/>
    <property type="match status" value="1"/>
</dbReference>
<evidence type="ECO:0000313" key="15">
    <source>
        <dbReference type="Proteomes" id="UP000298564"/>
    </source>
</evidence>
<evidence type="ECO:0000256" key="9">
    <source>
        <dbReference type="ARBA" id="ARBA00076414"/>
    </source>
</evidence>
<dbReference type="RefSeq" id="WP_158355959.1">
    <property type="nucleotide sequence ID" value="NZ_CP034870.1"/>
</dbReference>
<evidence type="ECO:0000256" key="1">
    <source>
        <dbReference type="ARBA" id="ARBA00004496"/>
    </source>
</evidence>
<dbReference type="GO" id="GO:0005737">
    <property type="term" value="C:cytoplasm"/>
    <property type="evidence" value="ECO:0007669"/>
    <property type="project" value="UniProtKB-SubCell"/>
</dbReference>
<keyword evidence="4 10" id="KW-0963">Cytoplasm</keyword>
<evidence type="ECO:0000256" key="12">
    <source>
        <dbReference type="RuleBase" id="RU004478"/>
    </source>
</evidence>
<dbReference type="Pfam" id="PF01025">
    <property type="entry name" value="GrpE"/>
    <property type="match status" value="1"/>
</dbReference>